<evidence type="ECO:0000256" key="7">
    <source>
        <dbReference type="ARBA" id="ARBA00022777"/>
    </source>
</evidence>
<evidence type="ECO:0000256" key="12">
    <source>
        <dbReference type="SAM" id="MobiDB-lite"/>
    </source>
</evidence>
<evidence type="ECO:0000256" key="2">
    <source>
        <dbReference type="ARBA" id="ARBA00012513"/>
    </source>
</evidence>
<dbReference type="InterPro" id="IPR000719">
    <property type="entry name" value="Prot_kinase_dom"/>
</dbReference>
<evidence type="ECO:0000256" key="9">
    <source>
        <dbReference type="ARBA" id="ARBA00033099"/>
    </source>
</evidence>
<reference evidence="16" key="1">
    <citation type="journal article" date="2017" name="bioRxiv">
        <title>Comparative analysis of the genomes of Stylophora pistillata and Acropora digitifera provides evidence for extensive differences between species of corals.</title>
        <authorList>
            <person name="Voolstra C.R."/>
            <person name="Li Y."/>
            <person name="Liew Y.J."/>
            <person name="Baumgarten S."/>
            <person name="Zoccola D."/>
            <person name="Flot J.-F."/>
            <person name="Tambutte S."/>
            <person name="Allemand D."/>
            <person name="Aranda M."/>
        </authorList>
    </citation>
    <scope>NUCLEOTIDE SEQUENCE [LARGE SCALE GENOMIC DNA]</scope>
</reference>
<evidence type="ECO:0000256" key="3">
    <source>
        <dbReference type="ARBA" id="ARBA00022148"/>
    </source>
</evidence>
<feature type="domain" description="AGC-kinase C-terminal" evidence="14">
    <location>
        <begin position="926"/>
        <end position="969"/>
    </location>
</feature>
<keyword evidence="6" id="KW-0547">Nucleotide-binding</keyword>
<comment type="catalytic activity">
    <reaction evidence="11">
        <text>L-seryl-[protein] + ATP = O-phospho-L-seryl-[protein] + ADP + H(+)</text>
        <dbReference type="Rhea" id="RHEA:17989"/>
        <dbReference type="Rhea" id="RHEA-COMP:9863"/>
        <dbReference type="Rhea" id="RHEA-COMP:11604"/>
        <dbReference type="ChEBI" id="CHEBI:15378"/>
        <dbReference type="ChEBI" id="CHEBI:29999"/>
        <dbReference type="ChEBI" id="CHEBI:30616"/>
        <dbReference type="ChEBI" id="CHEBI:83421"/>
        <dbReference type="ChEBI" id="CHEBI:456216"/>
        <dbReference type="EC" id="2.7.11.1"/>
    </reaction>
</comment>
<evidence type="ECO:0000313" key="15">
    <source>
        <dbReference type="EMBL" id="PFX33576.1"/>
    </source>
</evidence>
<accession>A0A2B4SW64</accession>
<dbReference type="InterPro" id="IPR011009">
    <property type="entry name" value="Kinase-like_dom_sf"/>
</dbReference>
<evidence type="ECO:0000259" key="13">
    <source>
        <dbReference type="PROSITE" id="PS50011"/>
    </source>
</evidence>
<comment type="caution">
    <text evidence="15">The sequence shown here is derived from an EMBL/GenBank/DDBJ whole genome shotgun (WGS) entry which is preliminary data.</text>
</comment>
<evidence type="ECO:0000256" key="11">
    <source>
        <dbReference type="ARBA" id="ARBA00048679"/>
    </source>
</evidence>
<gene>
    <name evidence="15" type="primary">mastl</name>
    <name evidence="15" type="ORF">AWC38_SpisGene1626</name>
</gene>
<dbReference type="PANTHER" id="PTHR24356:SF1">
    <property type="entry name" value="SERINE_THREONINE-PROTEIN KINASE GREATWALL"/>
    <property type="match status" value="1"/>
</dbReference>
<feature type="compositionally biased region" description="Basic residues" evidence="12">
    <location>
        <begin position="811"/>
        <end position="820"/>
    </location>
</feature>
<evidence type="ECO:0000256" key="10">
    <source>
        <dbReference type="ARBA" id="ARBA00047899"/>
    </source>
</evidence>
<keyword evidence="5" id="KW-0808">Transferase</keyword>
<evidence type="ECO:0000313" key="16">
    <source>
        <dbReference type="Proteomes" id="UP000225706"/>
    </source>
</evidence>
<dbReference type="GO" id="GO:0005634">
    <property type="term" value="C:nucleus"/>
    <property type="evidence" value="ECO:0007669"/>
    <property type="project" value="TreeGrafter"/>
</dbReference>
<dbReference type="InterPro" id="IPR000961">
    <property type="entry name" value="AGC-kinase_C"/>
</dbReference>
<feature type="domain" description="Protein kinase" evidence="13">
    <location>
        <begin position="23"/>
        <end position="925"/>
    </location>
</feature>
<dbReference type="GO" id="GO:0004674">
    <property type="term" value="F:protein serine/threonine kinase activity"/>
    <property type="evidence" value="ECO:0007669"/>
    <property type="project" value="UniProtKB-KW"/>
</dbReference>
<keyword evidence="4" id="KW-0723">Serine/threonine-protein kinase</keyword>
<dbReference type="InterPro" id="IPR050236">
    <property type="entry name" value="Ser_Thr_kinase_AGC"/>
</dbReference>
<feature type="compositionally biased region" description="Polar residues" evidence="12">
    <location>
        <begin position="564"/>
        <end position="578"/>
    </location>
</feature>
<keyword evidence="7 15" id="KW-0418">Kinase</keyword>
<dbReference type="SMART" id="SM00220">
    <property type="entry name" value="S_TKc"/>
    <property type="match status" value="1"/>
</dbReference>
<keyword evidence="8" id="KW-0067">ATP-binding</keyword>
<dbReference type="OrthoDB" id="162894at2759"/>
<comment type="catalytic activity">
    <reaction evidence="10">
        <text>L-threonyl-[protein] + ATP = O-phospho-L-threonyl-[protein] + ADP + H(+)</text>
        <dbReference type="Rhea" id="RHEA:46608"/>
        <dbReference type="Rhea" id="RHEA-COMP:11060"/>
        <dbReference type="Rhea" id="RHEA-COMP:11605"/>
        <dbReference type="ChEBI" id="CHEBI:15378"/>
        <dbReference type="ChEBI" id="CHEBI:30013"/>
        <dbReference type="ChEBI" id="CHEBI:30616"/>
        <dbReference type="ChEBI" id="CHEBI:61977"/>
        <dbReference type="ChEBI" id="CHEBI:456216"/>
        <dbReference type="EC" id="2.7.11.1"/>
    </reaction>
</comment>
<dbReference type="EC" id="2.7.11.1" evidence="2"/>
<evidence type="ECO:0000256" key="8">
    <source>
        <dbReference type="ARBA" id="ARBA00022840"/>
    </source>
</evidence>
<proteinExistence type="inferred from homology"/>
<dbReference type="Proteomes" id="UP000225706">
    <property type="component" value="Unassembled WGS sequence"/>
</dbReference>
<dbReference type="InterPro" id="IPR001245">
    <property type="entry name" value="Ser-Thr/Tyr_kinase_cat_dom"/>
</dbReference>
<dbReference type="Gene3D" id="3.30.200.20">
    <property type="entry name" value="Phosphorylase Kinase, domain 1"/>
    <property type="match status" value="2"/>
</dbReference>
<comment type="similarity">
    <text evidence="1">Belongs to the protein kinase superfamily. AGC Ser/Thr protein kinase family.</text>
</comment>
<organism evidence="15 16">
    <name type="scientific">Stylophora pistillata</name>
    <name type="common">Smooth cauliflower coral</name>
    <dbReference type="NCBI Taxonomy" id="50429"/>
    <lineage>
        <taxon>Eukaryota</taxon>
        <taxon>Metazoa</taxon>
        <taxon>Cnidaria</taxon>
        <taxon>Anthozoa</taxon>
        <taxon>Hexacorallia</taxon>
        <taxon>Scleractinia</taxon>
        <taxon>Astrocoeniina</taxon>
        <taxon>Pocilloporidae</taxon>
        <taxon>Stylophora</taxon>
    </lineage>
</organism>
<dbReference type="STRING" id="50429.A0A2B4SW64"/>
<dbReference type="GO" id="GO:0035556">
    <property type="term" value="P:intracellular signal transduction"/>
    <property type="evidence" value="ECO:0007669"/>
    <property type="project" value="TreeGrafter"/>
</dbReference>
<feature type="region of interest" description="Disordered" evidence="12">
    <location>
        <begin position="560"/>
        <end position="603"/>
    </location>
</feature>
<dbReference type="EMBL" id="LSMT01000011">
    <property type="protein sequence ID" value="PFX33576.1"/>
    <property type="molecule type" value="Genomic_DNA"/>
</dbReference>
<evidence type="ECO:0000256" key="4">
    <source>
        <dbReference type="ARBA" id="ARBA00022527"/>
    </source>
</evidence>
<sequence>MDELSSEDKKSRYTVKPTSIDDFNIIKPISRGAFGKVFLARRRDKDQQFYAVKVVKKTDVVNKNMIEQVVAERDCLAIAKSPYIVNLFYSFQSKDRIFLVMEYLIGGDCKSLLHNMGYFDETMARIYIAQPYLNLEPSMVCVVAAGGLGFGLPSQTWNYSQVVLALDYLHKHGIIHRDLKPDNLLISNEGKIKLTDFGLSRLTLERKPSFIDVMSTPSLNKNDKTTGSSFFRTPGQVMSLTSNFTFSLSAAKPTHRSRLNSSCSSLEEDMETTPIRQVSTVCRVNKIPGAASTGILGPNSQTPLAASGGQAVKKRTQFCPKISQKTFNIDDPPTSPLVADVVLPKNVRNRSPDEENLLPASKRLRQTGLTSEIDALTLKEIRRGSDNESARGPFQEMCTPQRSLVKGADFLPKNHPLSDKSSPECKFESPVVKSERRTASLVQETLTSPNPSSCAPLVLEFSSPRERAGTMMEFLKGKGQITPHNECLEKERAMTTCTPLTSMTRRITSPGVNCTSDYINGTSSPCTKSSELDCRFPNQAVNGDLEKTDKESKGIRALELAGNRGSNDGLRTSQKVDTSGSSGFNSSGSPFSREGEFTANQTPDRSEIEITDEISLIAGIDKNSSLSRRESGIAVLPPSPDISHKNMNNSSADEVENEEFSSHHVGLTVNIANSSSESCPSYPLERSLTIDFENKQNVSGVNVEPSEDNDLNKGEVFHGDSEVESSSRPRCMTIPFENSDQEREEEGKSVIQAPGSHMDISLPVTVTTESPMDVTFQSSSSLKSTPGPMEVSNQWHHTSAPLIRTPFRTPKSCKRGKRRTFSPPKNRILGTPDYLAPEILLGNEHTPAVDWWSLGVCLYEFLTGVPPFNDDTPELVFSHIMQRELLWPEGEEALSQNAVDAVERILILEAEQRPGAREIESLPFFSNLDWSSIHTQPPPFVPHPDDITDTIYFHARNTMQNLRMSSFSH</sequence>
<evidence type="ECO:0000256" key="1">
    <source>
        <dbReference type="ARBA" id="ARBA00009903"/>
    </source>
</evidence>
<name>A0A2B4SW64_STYPI</name>
<protein>
    <recommendedName>
        <fullName evidence="3">Serine/threonine-protein kinase greatwall</fullName>
        <ecNumber evidence="2">2.7.11.1</ecNumber>
    </recommendedName>
    <alternativeName>
        <fullName evidence="9">Microtubule-associated serine/threonine-protein kinase-like</fullName>
    </alternativeName>
</protein>
<evidence type="ECO:0000259" key="14">
    <source>
        <dbReference type="PROSITE" id="PS51285"/>
    </source>
</evidence>
<evidence type="ECO:0000256" key="5">
    <source>
        <dbReference type="ARBA" id="ARBA00022679"/>
    </source>
</evidence>
<dbReference type="Pfam" id="PF07714">
    <property type="entry name" value="PK_Tyr_Ser-Thr"/>
    <property type="match status" value="1"/>
</dbReference>
<dbReference type="GO" id="GO:0005524">
    <property type="term" value="F:ATP binding"/>
    <property type="evidence" value="ECO:0007669"/>
    <property type="project" value="UniProtKB-KW"/>
</dbReference>
<dbReference type="FunFam" id="3.30.200.20:FF:000550">
    <property type="entry name" value="Serine/threonine-protein kinase greatwall"/>
    <property type="match status" value="1"/>
</dbReference>
<dbReference type="PROSITE" id="PS00108">
    <property type="entry name" value="PROTEIN_KINASE_ST"/>
    <property type="match status" value="1"/>
</dbReference>
<dbReference type="Pfam" id="PF00069">
    <property type="entry name" value="Pkinase"/>
    <property type="match status" value="1"/>
</dbReference>
<keyword evidence="16" id="KW-1185">Reference proteome</keyword>
<evidence type="ECO:0000256" key="6">
    <source>
        <dbReference type="ARBA" id="ARBA00022741"/>
    </source>
</evidence>
<dbReference type="PROSITE" id="PS50011">
    <property type="entry name" value="PROTEIN_KINASE_DOM"/>
    <property type="match status" value="1"/>
</dbReference>
<dbReference type="InterPro" id="IPR008271">
    <property type="entry name" value="Ser/Thr_kinase_AS"/>
</dbReference>
<dbReference type="Gene3D" id="1.10.510.10">
    <property type="entry name" value="Transferase(Phosphotransferase) domain 1"/>
    <property type="match status" value="2"/>
</dbReference>
<feature type="compositionally biased region" description="Low complexity" evidence="12">
    <location>
        <begin position="579"/>
        <end position="592"/>
    </location>
</feature>
<dbReference type="PANTHER" id="PTHR24356">
    <property type="entry name" value="SERINE/THREONINE-PROTEIN KINASE"/>
    <property type="match status" value="1"/>
</dbReference>
<dbReference type="PROSITE" id="PS51285">
    <property type="entry name" value="AGC_KINASE_CTER"/>
    <property type="match status" value="1"/>
</dbReference>
<dbReference type="SUPFAM" id="SSF56112">
    <property type="entry name" value="Protein kinase-like (PK-like)"/>
    <property type="match status" value="1"/>
</dbReference>
<feature type="region of interest" description="Disordered" evidence="12">
    <location>
        <begin position="806"/>
        <end position="826"/>
    </location>
</feature>
<dbReference type="AlphaFoldDB" id="A0A2B4SW64"/>